<name>A0ABP3J8C5_9BACI</name>
<feature type="transmembrane region" description="Helical" evidence="6">
    <location>
        <begin position="240"/>
        <end position="261"/>
    </location>
</feature>
<evidence type="ECO:0000256" key="2">
    <source>
        <dbReference type="ARBA" id="ARBA00022692"/>
    </source>
</evidence>
<evidence type="ECO:0000256" key="1">
    <source>
        <dbReference type="ARBA" id="ARBA00004141"/>
    </source>
</evidence>
<comment type="caution">
    <text evidence="7">The sequence shown here is derived from an EMBL/GenBank/DDBJ whole genome shotgun (WGS) entry which is preliminary data.</text>
</comment>
<keyword evidence="2 6" id="KW-0812">Transmembrane</keyword>
<dbReference type="RefSeq" id="WP_343753432.1">
    <property type="nucleotide sequence ID" value="NZ_BAAADM010000054.1"/>
</dbReference>
<evidence type="ECO:0000256" key="5">
    <source>
        <dbReference type="SAM" id="MobiDB-lite"/>
    </source>
</evidence>
<accession>A0ABP3J8C5</accession>
<dbReference type="Proteomes" id="UP001501459">
    <property type="component" value="Unassembled WGS sequence"/>
</dbReference>
<feature type="transmembrane region" description="Helical" evidence="6">
    <location>
        <begin position="21"/>
        <end position="39"/>
    </location>
</feature>
<reference evidence="8" key="1">
    <citation type="journal article" date="2019" name="Int. J. Syst. Evol. Microbiol.">
        <title>The Global Catalogue of Microorganisms (GCM) 10K type strain sequencing project: providing services to taxonomists for standard genome sequencing and annotation.</title>
        <authorList>
            <consortium name="The Broad Institute Genomics Platform"/>
            <consortium name="The Broad Institute Genome Sequencing Center for Infectious Disease"/>
            <person name="Wu L."/>
            <person name="Ma J."/>
        </authorList>
    </citation>
    <scope>NUCLEOTIDE SEQUENCE [LARGE SCALE GENOMIC DNA]</scope>
    <source>
        <strain evidence="8">JCM 12149</strain>
    </source>
</reference>
<dbReference type="NCBIfam" id="NF037982">
    <property type="entry name" value="Nramp_1"/>
    <property type="match status" value="2"/>
</dbReference>
<evidence type="ECO:0000256" key="3">
    <source>
        <dbReference type="ARBA" id="ARBA00022989"/>
    </source>
</evidence>
<dbReference type="InterPro" id="IPR001046">
    <property type="entry name" value="NRAMP_fam"/>
</dbReference>
<feature type="transmembrane region" description="Helical" evidence="6">
    <location>
        <begin position="99"/>
        <end position="125"/>
    </location>
</feature>
<feature type="transmembrane region" description="Helical" evidence="6">
    <location>
        <begin position="290"/>
        <end position="315"/>
    </location>
</feature>
<dbReference type="Pfam" id="PF01566">
    <property type="entry name" value="Nramp"/>
    <property type="match status" value="1"/>
</dbReference>
<evidence type="ECO:0000313" key="8">
    <source>
        <dbReference type="Proteomes" id="UP001501459"/>
    </source>
</evidence>
<keyword evidence="8" id="KW-1185">Reference proteome</keyword>
<protein>
    <submittedName>
        <fullName evidence="7">Nramp family divalent metal transporter</fullName>
    </submittedName>
</protein>
<gene>
    <name evidence="7" type="ORF">GCM10008983_23820</name>
</gene>
<feature type="transmembrane region" description="Helical" evidence="6">
    <location>
        <begin position="157"/>
        <end position="177"/>
    </location>
</feature>
<evidence type="ECO:0000256" key="4">
    <source>
        <dbReference type="ARBA" id="ARBA00023136"/>
    </source>
</evidence>
<feature type="region of interest" description="Disordered" evidence="5">
    <location>
        <begin position="1"/>
        <end position="20"/>
    </location>
</feature>
<keyword evidence="4 6" id="KW-0472">Membrane</keyword>
<dbReference type="PANTHER" id="PTHR11706">
    <property type="entry name" value="SOLUTE CARRIER PROTEIN FAMILY 11 MEMBER"/>
    <property type="match status" value="1"/>
</dbReference>
<organism evidence="7 8">
    <name type="scientific">Lentibacillus halophilus</name>
    <dbReference type="NCBI Taxonomy" id="295065"/>
    <lineage>
        <taxon>Bacteria</taxon>
        <taxon>Bacillati</taxon>
        <taxon>Bacillota</taxon>
        <taxon>Bacilli</taxon>
        <taxon>Bacillales</taxon>
        <taxon>Bacillaceae</taxon>
        <taxon>Lentibacillus</taxon>
    </lineage>
</organism>
<feature type="transmembrane region" description="Helical" evidence="6">
    <location>
        <begin position="51"/>
        <end position="69"/>
    </location>
</feature>
<feature type="transmembrane region" description="Helical" evidence="6">
    <location>
        <begin position="131"/>
        <end position="150"/>
    </location>
</feature>
<evidence type="ECO:0000313" key="7">
    <source>
        <dbReference type="EMBL" id="GAA0445474.1"/>
    </source>
</evidence>
<dbReference type="EMBL" id="BAAADM010000054">
    <property type="protein sequence ID" value="GAA0445474.1"/>
    <property type="molecule type" value="Genomic_DNA"/>
</dbReference>
<proteinExistence type="predicted"/>
<dbReference type="PANTHER" id="PTHR11706:SF3">
    <property type="entry name" value="METAL ION TRANSPORT PROTEIN"/>
    <property type="match status" value="1"/>
</dbReference>
<feature type="transmembrane region" description="Helical" evidence="6">
    <location>
        <begin position="343"/>
        <end position="361"/>
    </location>
</feature>
<feature type="transmembrane region" description="Helical" evidence="6">
    <location>
        <begin position="197"/>
        <end position="219"/>
    </location>
</feature>
<keyword evidence="3 6" id="KW-1133">Transmembrane helix</keyword>
<evidence type="ECO:0000256" key="6">
    <source>
        <dbReference type="SAM" id="Phobius"/>
    </source>
</evidence>
<feature type="transmembrane region" description="Helical" evidence="6">
    <location>
        <begin position="402"/>
        <end position="424"/>
    </location>
</feature>
<sequence>MELEKKNLENTKKEKQKKNKKTSIIGPGIVLAATGIGSGDLITNTTVGSEFGIMLAWAVIIGVSLKLLLTESVGRFTLATGQTILEGWRSLGKWTMGYFIIYVTLFGLIYGASIASASGIMMYAILPIIPWWAWAIIHSVAGFTLIWFGRYKIFERVITVLIGIMSVTIVGSAIMLIPNLADLPAEALIPAISSDSVYRVLSIVGGIGGTMALAAYGYWIQAKGWNDKSYIPFMRMDATVAYSVTGLFSISLMVISTVFLYGSNVSFEGANGIRDFLQLYGDSFGTAPQIILTIGFWSATVSSLLGSWNGIPYLFADFVRVMKKDYKTGSENTQPITEKNPAYRVYLAWLTFPSMLLLLVNKPVGLILFYAALGSLFLPFLALTLLILLNSKQVGSEFRNKFYHNGLLVFVIVVFLTLGVVKLIG</sequence>
<comment type="subcellular location">
    <subcellularLocation>
        <location evidence="1">Membrane</location>
        <topology evidence="1">Multi-pass membrane protein</topology>
    </subcellularLocation>
</comment>
<feature type="transmembrane region" description="Helical" evidence="6">
    <location>
        <begin position="367"/>
        <end position="390"/>
    </location>
</feature>
<feature type="compositionally biased region" description="Basic and acidic residues" evidence="5">
    <location>
        <begin position="1"/>
        <end position="13"/>
    </location>
</feature>